<name>A0AAU8EHR7_9VIRU</name>
<proteinExistence type="predicted"/>
<evidence type="ECO:0000313" key="1">
    <source>
        <dbReference type="EMBL" id="XCG96899.1"/>
    </source>
</evidence>
<sequence>MKIFVLTREINQYDQDGEYFVAAFNNKPSREQLLANGVSERYVDHTLQFGGRSAEMENEWFNIQQVELN</sequence>
<reference evidence="1" key="1">
    <citation type="submission" date="2024-05" db="EMBL/GenBank/DDBJ databases">
        <authorList>
            <person name="Ferriol-Gonzalez C."/>
            <person name="Concha-Eloko R."/>
            <person name="Bernabeu-Gimeno M."/>
            <person name="Fernandez-Cuenca F."/>
            <person name="Canada-Garcia J.E."/>
            <person name="Garcia-Cobos S."/>
            <person name="Sanjuan R."/>
            <person name="Domingo-Calap P."/>
        </authorList>
    </citation>
    <scope>NUCLEOTIDE SEQUENCE</scope>
</reference>
<protein>
    <submittedName>
        <fullName evidence="1">Uncharacterized protein</fullName>
    </submittedName>
</protein>
<organism evidence="1">
    <name type="scientific">Klebsiella phage vB_Kpn2-P2</name>
    <dbReference type="NCBI Taxonomy" id="3230849"/>
    <lineage>
        <taxon>Viruses</taxon>
    </lineage>
</organism>
<accession>A0AAU8EHR7</accession>
<gene>
    <name evidence="1" type="ORF">vBKpn2P2_51</name>
</gene>
<dbReference type="EMBL" id="PP848851">
    <property type="protein sequence ID" value="XCG96899.1"/>
    <property type="molecule type" value="Genomic_DNA"/>
</dbReference>